<gene>
    <name evidence="1" type="ORF">LIER_18831</name>
</gene>
<reference evidence="1 2" key="1">
    <citation type="submission" date="2024-01" db="EMBL/GenBank/DDBJ databases">
        <title>The complete chloroplast genome sequence of Lithospermum erythrorhizon: insights into the phylogenetic relationship among Boraginaceae species and the maternal lineages of purple gromwells.</title>
        <authorList>
            <person name="Okada T."/>
            <person name="Watanabe K."/>
        </authorList>
    </citation>
    <scope>NUCLEOTIDE SEQUENCE [LARGE SCALE GENOMIC DNA]</scope>
</reference>
<proteinExistence type="predicted"/>
<dbReference type="EMBL" id="BAABME010004564">
    <property type="protein sequence ID" value="GAA0162818.1"/>
    <property type="molecule type" value="Genomic_DNA"/>
</dbReference>
<dbReference type="AlphaFoldDB" id="A0AAV3QGN1"/>
<evidence type="ECO:0000313" key="1">
    <source>
        <dbReference type="EMBL" id="GAA0162818.1"/>
    </source>
</evidence>
<keyword evidence="2" id="KW-1185">Reference proteome</keyword>
<dbReference type="Proteomes" id="UP001454036">
    <property type="component" value="Unassembled WGS sequence"/>
</dbReference>
<accession>A0AAV3QGN1</accession>
<evidence type="ECO:0000313" key="2">
    <source>
        <dbReference type="Proteomes" id="UP001454036"/>
    </source>
</evidence>
<protein>
    <recommendedName>
        <fullName evidence="3">Polyprotein</fullName>
    </recommendedName>
</protein>
<evidence type="ECO:0008006" key="3">
    <source>
        <dbReference type="Google" id="ProtNLM"/>
    </source>
</evidence>
<comment type="caution">
    <text evidence="1">The sequence shown here is derived from an EMBL/GenBank/DDBJ whole genome shotgun (WGS) entry which is preliminary data.</text>
</comment>
<name>A0AAV3QGN1_LITER</name>
<organism evidence="1 2">
    <name type="scientific">Lithospermum erythrorhizon</name>
    <name type="common">Purple gromwell</name>
    <name type="synonym">Lithospermum officinale var. erythrorhizon</name>
    <dbReference type="NCBI Taxonomy" id="34254"/>
    <lineage>
        <taxon>Eukaryota</taxon>
        <taxon>Viridiplantae</taxon>
        <taxon>Streptophyta</taxon>
        <taxon>Embryophyta</taxon>
        <taxon>Tracheophyta</taxon>
        <taxon>Spermatophyta</taxon>
        <taxon>Magnoliopsida</taxon>
        <taxon>eudicotyledons</taxon>
        <taxon>Gunneridae</taxon>
        <taxon>Pentapetalae</taxon>
        <taxon>asterids</taxon>
        <taxon>lamiids</taxon>
        <taxon>Boraginales</taxon>
        <taxon>Boraginaceae</taxon>
        <taxon>Boraginoideae</taxon>
        <taxon>Lithospermeae</taxon>
        <taxon>Lithospermum</taxon>
    </lineage>
</organism>
<sequence length="154" mass="17669">MCALQSRFSEPRRSKRARVAKNYGLDFYAYTLEEDPTNLQKALSSLDADLWQEAINDEMDSLEPDRTWHLVNLPPGCKTIVHHGVKIALASASEEAGWLRSLPAEIPLWERPIPAVLIHCGSTEPIGKIHNRYYNGKRRQIRRKENTVREFLST</sequence>